<reference evidence="1 2" key="1">
    <citation type="journal article" date="2015" name="Nature">
        <title>rRNA introns, odd ribosomes, and small enigmatic genomes across a large radiation of phyla.</title>
        <authorList>
            <person name="Brown C.T."/>
            <person name="Hug L.A."/>
            <person name="Thomas B.C."/>
            <person name="Sharon I."/>
            <person name="Castelle C.J."/>
            <person name="Singh A."/>
            <person name="Wilkins M.J."/>
            <person name="Williams K.H."/>
            <person name="Banfield J.F."/>
        </authorList>
    </citation>
    <scope>NUCLEOTIDE SEQUENCE [LARGE SCALE GENOMIC DNA]</scope>
</reference>
<name>A0A0G0ZWP8_9BACT</name>
<protein>
    <submittedName>
        <fullName evidence="1">Uncharacterized protein</fullName>
    </submittedName>
</protein>
<organism evidence="1 2">
    <name type="scientific">Candidatus Yanofskybacteria bacterium GW2011_GWC2_41_9</name>
    <dbReference type="NCBI Taxonomy" id="1619029"/>
    <lineage>
        <taxon>Bacteria</taxon>
        <taxon>Candidatus Yanofskyibacteriota</taxon>
    </lineage>
</organism>
<accession>A0A0G0ZWP8</accession>
<dbReference type="Gene3D" id="3.30.1390.10">
    <property type="match status" value="1"/>
</dbReference>
<proteinExistence type="predicted"/>
<gene>
    <name evidence="1" type="ORF">UU84_C0026G0008</name>
</gene>
<comment type="caution">
    <text evidence="1">The sequence shown here is derived from an EMBL/GenBank/DDBJ whole genome shotgun (WGS) entry which is preliminary data.</text>
</comment>
<evidence type="ECO:0000313" key="1">
    <source>
        <dbReference type="EMBL" id="KKS26476.1"/>
    </source>
</evidence>
<sequence length="107" mass="12813">MELTRERVDETLRKLQKIFRNGHGYRIDAIKIIREPFGFGLLEAKNYIDIHWDDLDFIREDLYERAGLTPETKARVFETQLFRLEVKKADITQEQLHEFFSNVALEL</sequence>
<dbReference type="AlphaFoldDB" id="A0A0G0ZWP8"/>
<dbReference type="InterPro" id="IPR014719">
    <property type="entry name" value="Ribosomal_bL12_C/ClpS-like"/>
</dbReference>
<dbReference type="Proteomes" id="UP000033859">
    <property type="component" value="Unassembled WGS sequence"/>
</dbReference>
<evidence type="ECO:0000313" key="2">
    <source>
        <dbReference type="Proteomes" id="UP000033859"/>
    </source>
</evidence>
<dbReference type="EMBL" id="LCCE01000026">
    <property type="protein sequence ID" value="KKS26476.1"/>
    <property type="molecule type" value="Genomic_DNA"/>
</dbReference>